<dbReference type="EMBL" id="SRLO01001050">
    <property type="protein sequence ID" value="TNN42248.1"/>
    <property type="molecule type" value="Genomic_DNA"/>
</dbReference>
<name>A0A4Z2FM87_9TELE</name>
<comment type="caution">
    <text evidence="1">The sequence shown here is derived from an EMBL/GenBank/DDBJ whole genome shotgun (WGS) entry which is preliminary data.</text>
</comment>
<dbReference type="AlphaFoldDB" id="A0A4Z2FM87"/>
<sequence>MPRTVRPNGLLLTYLSHDLTQRHLFEVGGFAAHVGSSDDDEVAALRDVAVVRHRLLSNYPLQDGVTTLLDGQRAKEELLIPQQLLYGVQAHVDGVHIDERLQDIGAQPSRTASCFGVVKNP</sequence>
<organism evidence="1 2">
    <name type="scientific">Liparis tanakae</name>
    <name type="common">Tanaka's snailfish</name>
    <dbReference type="NCBI Taxonomy" id="230148"/>
    <lineage>
        <taxon>Eukaryota</taxon>
        <taxon>Metazoa</taxon>
        <taxon>Chordata</taxon>
        <taxon>Craniata</taxon>
        <taxon>Vertebrata</taxon>
        <taxon>Euteleostomi</taxon>
        <taxon>Actinopterygii</taxon>
        <taxon>Neopterygii</taxon>
        <taxon>Teleostei</taxon>
        <taxon>Neoteleostei</taxon>
        <taxon>Acanthomorphata</taxon>
        <taxon>Eupercaria</taxon>
        <taxon>Perciformes</taxon>
        <taxon>Cottioidei</taxon>
        <taxon>Cottales</taxon>
        <taxon>Liparidae</taxon>
        <taxon>Liparis</taxon>
    </lineage>
</organism>
<evidence type="ECO:0000313" key="2">
    <source>
        <dbReference type="Proteomes" id="UP000314294"/>
    </source>
</evidence>
<gene>
    <name evidence="1" type="ORF">EYF80_047588</name>
</gene>
<reference evidence="1 2" key="1">
    <citation type="submission" date="2019-03" db="EMBL/GenBank/DDBJ databases">
        <title>First draft genome of Liparis tanakae, snailfish: a comprehensive survey of snailfish specific genes.</title>
        <authorList>
            <person name="Kim W."/>
            <person name="Song I."/>
            <person name="Jeong J.-H."/>
            <person name="Kim D."/>
            <person name="Kim S."/>
            <person name="Ryu S."/>
            <person name="Song J.Y."/>
            <person name="Lee S.K."/>
        </authorList>
    </citation>
    <scope>NUCLEOTIDE SEQUENCE [LARGE SCALE GENOMIC DNA]</scope>
    <source>
        <tissue evidence="1">Muscle</tissue>
    </source>
</reference>
<proteinExistence type="predicted"/>
<dbReference type="Proteomes" id="UP000314294">
    <property type="component" value="Unassembled WGS sequence"/>
</dbReference>
<accession>A0A4Z2FM87</accession>
<evidence type="ECO:0000313" key="1">
    <source>
        <dbReference type="EMBL" id="TNN42248.1"/>
    </source>
</evidence>
<protein>
    <submittedName>
        <fullName evidence="1">Uncharacterized protein</fullName>
    </submittedName>
</protein>
<keyword evidence="2" id="KW-1185">Reference proteome</keyword>